<evidence type="ECO:0000313" key="2">
    <source>
        <dbReference type="EMBL" id="PTX51555.1"/>
    </source>
</evidence>
<dbReference type="AlphaFoldDB" id="A0A2T6B674"/>
<keyword evidence="3" id="KW-1185">Reference proteome</keyword>
<dbReference type="Pfam" id="PF20078">
    <property type="entry name" value="DUF6473"/>
    <property type="match status" value="1"/>
</dbReference>
<dbReference type="EMBL" id="QBKP01000003">
    <property type="protein sequence ID" value="PTX51555.1"/>
    <property type="molecule type" value="Genomic_DNA"/>
</dbReference>
<name>A0A2T6B674_9RHOB</name>
<organism evidence="2 3">
    <name type="scientific">Gemmobacter caeni</name>
    <dbReference type="NCBI Taxonomy" id="589035"/>
    <lineage>
        <taxon>Bacteria</taxon>
        <taxon>Pseudomonadati</taxon>
        <taxon>Pseudomonadota</taxon>
        <taxon>Alphaproteobacteria</taxon>
        <taxon>Rhodobacterales</taxon>
        <taxon>Paracoccaceae</taxon>
        <taxon>Gemmobacter</taxon>
    </lineage>
</organism>
<accession>A0A2T6B674</accession>
<protein>
    <recommendedName>
        <fullName evidence="1">DUF6473 domain-containing protein</fullName>
    </recommendedName>
</protein>
<feature type="domain" description="DUF6473" evidence="1">
    <location>
        <begin position="1"/>
        <end position="270"/>
    </location>
</feature>
<evidence type="ECO:0000259" key="1">
    <source>
        <dbReference type="Pfam" id="PF20078"/>
    </source>
</evidence>
<sequence>MSFTGPGAGAPDYAPCRYGASKLSFRGPAARLDQPYWAMLGGTMTYGKFVEHAYPALVARATGHTVVNLGIPNAGVDAYLGDPEVLAIAAGAEAVVLQIPGAQNLSNRYYRVHPRRNDRFLTARPLLRMLFREVDFTEFNFTRHMLTELRRVSPLRFERVADELRAAWLERMHALIEVLAVPVTLLWAGENPPPDGGLDMAADPLLVTRAMVDALRPATAAYAEVIISAEARAQGTEGMLFSALDLPAARLLPGPAAHAEVAAHLAALLAR</sequence>
<dbReference type="InterPro" id="IPR045524">
    <property type="entry name" value="DUF6473"/>
</dbReference>
<reference evidence="2 3" key="1">
    <citation type="submission" date="2018-04" db="EMBL/GenBank/DDBJ databases">
        <title>Genomic Encyclopedia of Archaeal and Bacterial Type Strains, Phase II (KMG-II): from individual species to whole genera.</title>
        <authorList>
            <person name="Goeker M."/>
        </authorList>
    </citation>
    <scope>NUCLEOTIDE SEQUENCE [LARGE SCALE GENOMIC DNA]</scope>
    <source>
        <strain evidence="2 3">DSM 21823</strain>
    </source>
</reference>
<comment type="caution">
    <text evidence="2">The sequence shown here is derived from an EMBL/GenBank/DDBJ whole genome shotgun (WGS) entry which is preliminary data.</text>
</comment>
<evidence type="ECO:0000313" key="3">
    <source>
        <dbReference type="Proteomes" id="UP000244224"/>
    </source>
</evidence>
<dbReference type="RefSeq" id="WP_108128133.1">
    <property type="nucleotide sequence ID" value="NZ_QBKP01000003.1"/>
</dbReference>
<proteinExistence type="predicted"/>
<dbReference type="Proteomes" id="UP000244224">
    <property type="component" value="Unassembled WGS sequence"/>
</dbReference>
<gene>
    <name evidence="2" type="ORF">C8N34_10356</name>
</gene>
<dbReference type="OrthoDB" id="7838347at2"/>